<name>A0ABQ7I122_9MICR</name>
<protein>
    <recommendedName>
        <fullName evidence="3">Cyclin</fullName>
    </recommendedName>
</protein>
<dbReference type="Gene3D" id="1.10.472.10">
    <property type="entry name" value="Cyclin-like"/>
    <property type="match status" value="1"/>
</dbReference>
<sequence length="203" mass="23904">MADTLKNDLYEGNRNIIKMASILELPLRAKLSSQIMYQYVYPKLFQRENYNDISFITIYVASKTEEIHVKMETLVKAATGIKNTKPEDYTESFVKCESMIIDILRFNFEIRHVHFIFIKLCRSIGIEPDKMISRLEILDEIHGDDRVNKINYFGDGKYEPEDVGVSLLTLEELGSFERKYFIEVNRDLRNQIRNDLFENITLE</sequence>
<gene>
    <name evidence="1" type="ORF">TCON_0733</name>
</gene>
<evidence type="ECO:0000313" key="1">
    <source>
        <dbReference type="EMBL" id="KAF7684059.1"/>
    </source>
</evidence>
<accession>A0ABQ7I122</accession>
<evidence type="ECO:0008006" key="3">
    <source>
        <dbReference type="Google" id="ProtNLM"/>
    </source>
</evidence>
<dbReference type="InterPro" id="IPR036915">
    <property type="entry name" value="Cyclin-like_sf"/>
</dbReference>
<dbReference type="Proteomes" id="UP001516464">
    <property type="component" value="Unassembled WGS sequence"/>
</dbReference>
<evidence type="ECO:0000313" key="2">
    <source>
        <dbReference type="Proteomes" id="UP001516464"/>
    </source>
</evidence>
<comment type="caution">
    <text evidence="1">The sequence shown here is derived from an EMBL/GenBank/DDBJ whole genome shotgun (WGS) entry which is preliminary data.</text>
</comment>
<keyword evidence="2" id="KW-1185">Reference proteome</keyword>
<reference evidence="1 2" key="1">
    <citation type="submission" date="2019-01" db="EMBL/GenBank/DDBJ databases">
        <title>Genomes sequencing and comparative genomics of infectious freshwater microsporidia, Cucumispora dikerogammari and Thelohania contejeani.</title>
        <authorList>
            <person name="Cormier A."/>
            <person name="Giraud I."/>
            <person name="Wattier R."/>
            <person name="Teixeira M."/>
            <person name="Grandjean F."/>
            <person name="Rigaud T."/>
            <person name="Cordaux R."/>
        </authorList>
    </citation>
    <scope>NUCLEOTIDE SEQUENCE [LARGE SCALE GENOMIC DNA]</scope>
    <source>
        <strain evidence="1">T1</strain>
        <tissue evidence="1">Spores</tissue>
    </source>
</reference>
<dbReference type="EMBL" id="SBIQ01000031">
    <property type="protein sequence ID" value="KAF7684059.1"/>
    <property type="molecule type" value="Genomic_DNA"/>
</dbReference>
<dbReference type="SUPFAM" id="SSF47954">
    <property type="entry name" value="Cyclin-like"/>
    <property type="match status" value="1"/>
</dbReference>
<proteinExistence type="predicted"/>
<organism evidence="1 2">
    <name type="scientific">Astathelohania contejeani</name>
    <dbReference type="NCBI Taxonomy" id="164912"/>
    <lineage>
        <taxon>Eukaryota</taxon>
        <taxon>Fungi</taxon>
        <taxon>Fungi incertae sedis</taxon>
        <taxon>Microsporidia</taxon>
        <taxon>Astathelohaniidae</taxon>
        <taxon>Astathelohania</taxon>
    </lineage>
</organism>